<dbReference type="InterPro" id="IPR010930">
    <property type="entry name" value="Flg_bb/hook_C_dom"/>
</dbReference>
<dbReference type="InterPro" id="IPR001444">
    <property type="entry name" value="Flag_bb_rod_N"/>
</dbReference>
<dbReference type="PANTHER" id="PTHR30435">
    <property type="entry name" value="FLAGELLAR PROTEIN"/>
    <property type="match status" value="1"/>
</dbReference>
<dbReference type="NCBIfam" id="TIGR03506">
    <property type="entry name" value="FlgEFG_subfam"/>
    <property type="match status" value="1"/>
</dbReference>
<dbReference type="SUPFAM" id="SSF117143">
    <property type="entry name" value="Flagellar hook protein flgE"/>
    <property type="match status" value="1"/>
</dbReference>
<evidence type="ECO:0000259" key="5">
    <source>
        <dbReference type="Pfam" id="PF22692"/>
    </source>
</evidence>
<organism evidence="6 7">
    <name type="scientific">Sporolactobacillus shoreae</name>
    <dbReference type="NCBI Taxonomy" id="1465501"/>
    <lineage>
        <taxon>Bacteria</taxon>
        <taxon>Bacillati</taxon>
        <taxon>Bacillota</taxon>
        <taxon>Bacilli</taxon>
        <taxon>Bacillales</taxon>
        <taxon>Sporolactobacillaceae</taxon>
        <taxon>Sporolactobacillus</taxon>
    </lineage>
</organism>
<evidence type="ECO:0000259" key="4">
    <source>
        <dbReference type="Pfam" id="PF06429"/>
    </source>
</evidence>
<dbReference type="AlphaFoldDB" id="A0A4Z0GR41"/>
<dbReference type="InterPro" id="IPR037925">
    <property type="entry name" value="FlgE/F/G-like"/>
</dbReference>
<comment type="caution">
    <text evidence="6">The sequence shown here is derived from an EMBL/GenBank/DDBJ whole genome shotgun (WGS) entry which is preliminary data.</text>
</comment>
<evidence type="ECO:0000256" key="2">
    <source>
        <dbReference type="RuleBase" id="RU362116"/>
    </source>
</evidence>
<dbReference type="InterPro" id="IPR053967">
    <property type="entry name" value="LlgE_F_G-like_D1"/>
</dbReference>
<dbReference type="EMBL" id="SRJD01000002">
    <property type="protein sequence ID" value="TGA99789.1"/>
    <property type="molecule type" value="Genomic_DNA"/>
</dbReference>
<evidence type="ECO:0000259" key="3">
    <source>
        <dbReference type="Pfam" id="PF00460"/>
    </source>
</evidence>
<evidence type="ECO:0000313" key="7">
    <source>
        <dbReference type="Proteomes" id="UP000298347"/>
    </source>
</evidence>
<keyword evidence="2" id="KW-0975">Bacterial flagellum</keyword>
<protein>
    <submittedName>
        <fullName evidence="6">Flagellar hook-basal body protein</fullName>
    </submittedName>
</protein>
<feature type="domain" description="Flagellar basal-body/hook protein C-terminal" evidence="4">
    <location>
        <begin position="221"/>
        <end position="265"/>
    </location>
</feature>
<reference evidence="6 7" key="1">
    <citation type="journal article" date="2015" name="Int. J. Syst. Evol. Microbiol.">
        <title>Sporolactobacillus shoreae sp. nov. and Sporolactobacillus spathodeae sp. nov., two spore-forming lactic acid bacteria isolated from tree barks in Thailand.</title>
        <authorList>
            <person name="Thamacharoensuk T."/>
            <person name="Kitahara M."/>
            <person name="Ohkuma M."/>
            <person name="Thongchul N."/>
            <person name="Tanasupawat S."/>
        </authorList>
    </citation>
    <scope>NUCLEOTIDE SEQUENCE [LARGE SCALE GENOMIC DNA]</scope>
    <source>
        <strain evidence="6 7">BK92</strain>
    </source>
</reference>
<evidence type="ECO:0000256" key="1">
    <source>
        <dbReference type="ARBA" id="ARBA00009677"/>
    </source>
</evidence>
<keyword evidence="6" id="KW-0969">Cilium</keyword>
<dbReference type="PROSITE" id="PS00588">
    <property type="entry name" value="FLAGELLA_BB_ROD"/>
    <property type="match status" value="1"/>
</dbReference>
<gene>
    <name evidence="6" type="ORF">E4665_02225</name>
</gene>
<feature type="domain" description="Flagellar basal body rod protein N-terminal" evidence="3">
    <location>
        <begin position="5"/>
        <end position="35"/>
    </location>
</feature>
<dbReference type="Proteomes" id="UP000298347">
    <property type="component" value="Unassembled WGS sequence"/>
</dbReference>
<keyword evidence="6" id="KW-0282">Flagellum</keyword>
<dbReference type="InterPro" id="IPR020013">
    <property type="entry name" value="Flagellar_FlgE/F/G"/>
</dbReference>
<comment type="subcellular location">
    <subcellularLocation>
        <location evidence="2">Bacterial flagellum basal body</location>
    </subcellularLocation>
</comment>
<sequence>MIRGLYTSETGMLSQQRRMDMLSNNMNNVDTPGYKQDQAEMRTFPEMLVSRLGGDLPNPTAVGDLSTGVYMDETVPDFSQGTLTQTGKSTDIAISTSQLPVNPQTGAQEGALVFNVRTPAGANRYTRDGHFTLSPTGYLTDSNGDTVLNTAGQPIQLPSDHFQVATDGTILVNNAPAGQIGVSYAANTNQLVKEGNGLFRLNAGGNLPAAAGQANVGYQVKQGFMEGSNVSADQTMTDMMDAYRSFEANQKMIQIQDSSLDQAVNQVGKVN</sequence>
<proteinExistence type="inferred from homology"/>
<dbReference type="InterPro" id="IPR019776">
    <property type="entry name" value="Flagellar_basal_body_rod_CS"/>
</dbReference>
<dbReference type="PANTHER" id="PTHR30435:SF19">
    <property type="entry name" value="FLAGELLAR BASAL-BODY ROD PROTEIN FLGG"/>
    <property type="match status" value="1"/>
</dbReference>
<feature type="domain" description="Flagellar hook protein FlgE/F/G-like D1" evidence="5">
    <location>
        <begin position="114"/>
        <end position="171"/>
    </location>
</feature>
<keyword evidence="6" id="KW-0966">Cell projection</keyword>
<dbReference type="Pfam" id="PF00460">
    <property type="entry name" value="Flg_bb_rod"/>
    <property type="match status" value="1"/>
</dbReference>
<name>A0A4Z0GR41_9BACL</name>
<comment type="similarity">
    <text evidence="1 2">Belongs to the flagella basal body rod proteins family.</text>
</comment>
<dbReference type="OrthoDB" id="9800375at2"/>
<accession>A0A4Z0GR41</accession>
<dbReference type="GO" id="GO:0071978">
    <property type="term" value="P:bacterial-type flagellum-dependent swarming motility"/>
    <property type="evidence" value="ECO:0007669"/>
    <property type="project" value="TreeGrafter"/>
</dbReference>
<dbReference type="RefSeq" id="WP_135347185.1">
    <property type="nucleotide sequence ID" value="NZ_SRJD01000002.1"/>
</dbReference>
<keyword evidence="7" id="KW-1185">Reference proteome</keyword>
<evidence type="ECO:0000313" key="6">
    <source>
        <dbReference type="EMBL" id="TGA99789.1"/>
    </source>
</evidence>
<dbReference type="GO" id="GO:0009425">
    <property type="term" value="C:bacterial-type flagellum basal body"/>
    <property type="evidence" value="ECO:0007669"/>
    <property type="project" value="UniProtKB-SubCell"/>
</dbReference>
<dbReference type="Pfam" id="PF06429">
    <property type="entry name" value="Flg_bbr_C"/>
    <property type="match status" value="1"/>
</dbReference>
<dbReference type="Pfam" id="PF22692">
    <property type="entry name" value="LlgE_F_G_D1"/>
    <property type="match status" value="1"/>
</dbReference>